<feature type="non-terminal residue" evidence="11">
    <location>
        <position position="1"/>
    </location>
</feature>
<accession>A0A7K5I4Y1</accession>
<comment type="caution">
    <text evidence="9">Lacks conserved residue(s) required for the propagation of feature annotation.</text>
</comment>
<proteinExistence type="predicted"/>
<feature type="domain" description="SRCR" evidence="10">
    <location>
        <begin position="214"/>
        <end position="312"/>
    </location>
</feature>
<comment type="subcellular location">
    <subcellularLocation>
        <location evidence="1">Membrane</location>
        <topology evidence="1">Single-pass membrane protein</topology>
    </subcellularLocation>
</comment>
<evidence type="ECO:0000256" key="4">
    <source>
        <dbReference type="ARBA" id="ARBA00022737"/>
    </source>
</evidence>
<reference evidence="11 12" key="1">
    <citation type="submission" date="2019-09" db="EMBL/GenBank/DDBJ databases">
        <title>Bird 10,000 Genomes (B10K) Project - Family phase.</title>
        <authorList>
            <person name="Zhang G."/>
        </authorList>
    </citation>
    <scope>NUCLEOTIDE SEQUENCE [LARGE SCALE GENOMIC DNA]</scope>
    <source>
        <strain evidence="11">B10K-DU-003-44</strain>
        <tissue evidence="11">Muscle</tissue>
    </source>
</reference>
<comment type="caution">
    <text evidence="11">The sequence shown here is derived from an EMBL/GenBank/DDBJ whole genome shotgun (WGS) entry which is preliminary data.</text>
</comment>
<name>A0A7K5I4Y1_CROSL</name>
<dbReference type="EMBL" id="VYZB01000790">
    <property type="protein sequence ID" value="NWS76701.1"/>
    <property type="molecule type" value="Genomic_DNA"/>
</dbReference>
<dbReference type="GO" id="GO:0016020">
    <property type="term" value="C:membrane"/>
    <property type="evidence" value="ECO:0007669"/>
    <property type="project" value="UniProtKB-SubCell"/>
</dbReference>
<feature type="disulfide bond" evidence="9">
    <location>
        <begin position="283"/>
        <end position="293"/>
    </location>
</feature>
<keyword evidence="4" id="KW-0677">Repeat</keyword>
<feature type="disulfide bond" evidence="9">
    <location>
        <begin position="73"/>
        <end position="83"/>
    </location>
</feature>
<dbReference type="FunFam" id="3.10.250.10:FF:000009">
    <property type="entry name" value="WC1"/>
    <property type="match status" value="1"/>
</dbReference>
<keyword evidence="3" id="KW-0732">Signal</keyword>
<feature type="domain" description="SRCR" evidence="10">
    <location>
        <begin position="317"/>
        <end position="417"/>
    </location>
</feature>
<dbReference type="AlphaFoldDB" id="A0A7K5I4Y1"/>
<feature type="domain" description="SRCR" evidence="10">
    <location>
        <begin position="537"/>
        <end position="619"/>
    </location>
</feature>
<evidence type="ECO:0000256" key="1">
    <source>
        <dbReference type="ARBA" id="ARBA00004167"/>
    </source>
</evidence>
<dbReference type="FunFam" id="3.10.250.10:FF:000016">
    <property type="entry name" value="Scavenger receptor cysteine-rich protein type 12"/>
    <property type="match status" value="1"/>
</dbReference>
<keyword evidence="2" id="KW-0812">Transmembrane</keyword>
<dbReference type="FunFam" id="3.10.250.10:FF:000002">
    <property type="entry name" value="Scavenger receptor cysteine-rich type 1 protein M130"/>
    <property type="match status" value="2"/>
</dbReference>
<sequence length="619" mass="64279">ELRLVDGGGRCAGRVEVKYEGEWGTVCVYDFDWEARWATVVCRQLGCGPVARASVYAPFGQGTGRIWLQPFFCRGMEETLGNCPHYGWGTHYCGHDRDVGVTCADAVELRLVAGGSPCAGRVEMKLRGHWGAVADGNWDMKDAEVVCQQLGCGSAASASRTVGTHFGTGDGPISVAVVNCRGDEAAIWDCQIQGWGPYDAIHDFDTAVICQGFVRLVGGDGACAGRLEVRQGRAWVGVCGDAVDIKAAQVVCRELGCGAALAIPSTDRFEVGTGPLWEEGFECNGTERLLSACARRPPRGQGCDGHASIICSPYTGFRLAGNTSSCAGRVEVEAGGTWGSLCATSWDLPNANVLCHHFGCGPAAAMPPGGSFGDGDGQLRRDTISCIGSERHLGECPMVVLGEPTCPPGHTAAINCSVTTTAWSPLSPAGSRRVRLAGGPGRCTGRVEIYVSGSWATICQDNWDMADAAVVCHQLGCGTAVAAPNSARFGAGSGPLWPGAGGCAGTETSLWDCPALAPRDCQRGGGAGVVCSELLSVRLAGGSGRCSGHLEVLHNGTWGRVCANGTSAATAAAVCRQLDCGHGGRLAATPAQVPAPAWLAWVACEEWARSLSQCPSAPW</sequence>
<keyword evidence="5" id="KW-1133">Transmembrane helix</keyword>
<evidence type="ECO:0000256" key="5">
    <source>
        <dbReference type="ARBA" id="ARBA00022989"/>
    </source>
</evidence>
<dbReference type="PROSITE" id="PS50287">
    <property type="entry name" value="SRCR_2"/>
    <property type="match status" value="6"/>
</dbReference>
<dbReference type="SUPFAM" id="SSF56487">
    <property type="entry name" value="SRCR-like"/>
    <property type="match status" value="6"/>
</dbReference>
<evidence type="ECO:0000256" key="6">
    <source>
        <dbReference type="ARBA" id="ARBA00023136"/>
    </source>
</evidence>
<evidence type="ECO:0000313" key="11">
    <source>
        <dbReference type="EMBL" id="NWS76701.1"/>
    </source>
</evidence>
<feature type="disulfide bond" evidence="9">
    <location>
        <begin position="355"/>
        <end position="416"/>
    </location>
</feature>
<keyword evidence="12" id="KW-1185">Reference proteome</keyword>
<keyword evidence="6" id="KW-0472">Membrane</keyword>
<evidence type="ECO:0000256" key="2">
    <source>
        <dbReference type="ARBA" id="ARBA00022692"/>
    </source>
</evidence>
<keyword evidence="7 9" id="KW-1015">Disulfide bond</keyword>
<evidence type="ECO:0000256" key="9">
    <source>
        <dbReference type="PROSITE-ProRule" id="PRU00196"/>
    </source>
</evidence>
<feature type="disulfide bond" evidence="9">
    <location>
        <begin position="239"/>
        <end position="303"/>
    </location>
</feature>
<dbReference type="PANTHER" id="PTHR19331">
    <property type="entry name" value="SCAVENGER RECEPTOR DOMAIN-CONTAINING"/>
    <property type="match status" value="1"/>
</dbReference>
<dbReference type="InterPro" id="IPR036772">
    <property type="entry name" value="SRCR-like_dom_sf"/>
</dbReference>
<gene>
    <name evidence="11" type="primary">Cd163_0</name>
    <name evidence="11" type="ORF">CROSUL_R04993</name>
</gene>
<feature type="disulfide bond" evidence="9">
    <location>
        <begin position="503"/>
        <end position="513"/>
    </location>
</feature>
<organism evidence="11 12">
    <name type="scientific">Crotophaga sulcirostris</name>
    <name type="common">Groove-billed ani</name>
    <dbReference type="NCBI Taxonomy" id="33598"/>
    <lineage>
        <taxon>Eukaryota</taxon>
        <taxon>Metazoa</taxon>
        <taxon>Chordata</taxon>
        <taxon>Craniata</taxon>
        <taxon>Vertebrata</taxon>
        <taxon>Euteleostomi</taxon>
        <taxon>Archelosauria</taxon>
        <taxon>Archosauria</taxon>
        <taxon>Dinosauria</taxon>
        <taxon>Saurischia</taxon>
        <taxon>Theropoda</taxon>
        <taxon>Coelurosauria</taxon>
        <taxon>Aves</taxon>
        <taxon>Neognathae</taxon>
        <taxon>Neoaves</taxon>
        <taxon>Otidimorphae</taxon>
        <taxon>Cuculiformes</taxon>
        <taxon>Crotophagidae</taxon>
        <taxon>Crotophaga</taxon>
    </lineage>
</organism>
<protein>
    <submittedName>
        <fullName evidence="11">C163A protein</fullName>
    </submittedName>
</protein>
<feature type="disulfide bond" evidence="9">
    <location>
        <begin position="180"/>
        <end position="190"/>
    </location>
</feature>
<feature type="domain" description="SRCR" evidence="10">
    <location>
        <begin position="2"/>
        <end position="104"/>
    </location>
</feature>
<dbReference type="Pfam" id="PF00530">
    <property type="entry name" value="SRCR"/>
    <property type="match status" value="6"/>
</dbReference>
<feature type="domain" description="SRCR" evidence="10">
    <location>
        <begin position="434"/>
        <end position="532"/>
    </location>
</feature>
<feature type="disulfide bond" evidence="9">
    <location>
        <begin position="42"/>
        <end position="103"/>
    </location>
</feature>
<evidence type="ECO:0000256" key="8">
    <source>
        <dbReference type="ARBA" id="ARBA00023180"/>
    </source>
</evidence>
<dbReference type="PRINTS" id="PR00258">
    <property type="entry name" value="SPERACTRCPTR"/>
</dbReference>
<dbReference type="OrthoDB" id="536948at2759"/>
<dbReference type="GO" id="GO:0005737">
    <property type="term" value="C:cytoplasm"/>
    <property type="evidence" value="ECO:0007669"/>
    <property type="project" value="UniProtKB-ARBA"/>
</dbReference>
<dbReference type="Gene3D" id="3.10.250.10">
    <property type="entry name" value="SRCR-like domain"/>
    <property type="match status" value="6"/>
</dbReference>
<feature type="disulfide bond" evidence="9">
    <location>
        <begin position="342"/>
        <end position="406"/>
    </location>
</feature>
<evidence type="ECO:0000256" key="7">
    <source>
        <dbReference type="ARBA" id="ARBA00023157"/>
    </source>
</evidence>
<dbReference type="Proteomes" id="UP000549499">
    <property type="component" value="Unassembled WGS sequence"/>
</dbReference>
<evidence type="ECO:0000256" key="3">
    <source>
        <dbReference type="ARBA" id="ARBA00022729"/>
    </source>
</evidence>
<dbReference type="SMART" id="SM00202">
    <property type="entry name" value="SR"/>
    <property type="match status" value="6"/>
</dbReference>
<feature type="disulfide bond" evidence="9">
    <location>
        <begin position="386"/>
        <end position="396"/>
    </location>
</feature>
<feature type="disulfide bond" evidence="9">
    <location>
        <begin position="604"/>
        <end position="614"/>
    </location>
</feature>
<evidence type="ECO:0000259" key="10">
    <source>
        <dbReference type="PROSITE" id="PS50287"/>
    </source>
</evidence>
<dbReference type="PANTHER" id="PTHR19331:SF487">
    <property type="entry name" value="SOLUBLE SCAVENGER RECEPTOR CYSTEINE-RICH DOMAIN-CONTAINING PROTEIN SSC5D"/>
    <property type="match status" value="1"/>
</dbReference>
<keyword evidence="8" id="KW-0325">Glycoprotein</keyword>
<feature type="non-terminal residue" evidence="11">
    <location>
        <position position="619"/>
    </location>
</feature>
<dbReference type="FunFam" id="3.10.250.10:FF:000004">
    <property type="entry name" value="Scavenger receptor cysteine-rich type 1 protein M130"/>
    <property type="match status" value="2"/>
</dbReference>
<feature type="domain" description="SRCR" evidence="10">
    <location>
        <begin position="109"/>
        <end position="211"/>
    </location>
</feature>
<dbReference type="InterPro" id="IPR001190">
    <property type="entry name" value="SRCR"/>
</dbReference>
<evidence type="ECO:0000313" key="12">
    <source>
        <dbReference type="Proteomes" id="UP000549499"/>
    </source>
</evidence>